<sequence length="1067" mass="120372">MTAGVPLCSPLSIIILGRNTQHLSSQLSRLRLNRTHTTPPNDDSRQHPTSPRSVARQPSPLPTTLIRARYTPLPIFLEVSSPLCYRYQIKDGIMQGMWTDAYRRRKQYMPGLYDSDSDDDRMDIDNESGLDDRMDVDSSLGSEGGGEAAEHEGDEGRDDDEEDDGAEYPVTGSFFGPDNEDEGANDAGPGDDDEEEDSGDEDDESEESDGEDGHWRQPPQAPNPAAPAEDPEMLPPLGRQRVEDAIRQPVHIQHFPLDSAGKPIQQGSTVFDSYGTDASNPWTGRSHAGASSSAPGSNCLDRLLSIEGLPEALGLSFTNVRHLNQIVDQLPTGRPRRDLRVYYRDALECIKSLYGDPNFAGDLIFKPERHYTDADRTLRMYHDMHTGTWWWDLQKDLEKETPGATIIPVIISTDKTRLTTFKGKTAYPVYMTIGNIPKDIRRKPSLGSQILLAYLPTARLEHITNKSARRRTAANLFHACMRKILERLKDAGNNGVAMASGDGVVRRCHPIFAAHVGDYPEQVLVTGVNYRKCPCCPADLDDHSHADGPFRDLNAVLDALETVDLLARKQACKAAGIKPIFQPYWQDLPYADPFLSITPDILHQLYQGVIKHLVAWIKTAFSQTEIDARCRSLPRNHHVRVFTKGITSLYQLTGREHADIARILLGLVADMPLPDGMSPVRLVRCVRAILDFLYLSQYPVHTSETLMLLRDALTRFHDNKQVFVDLGVRDDFEIPKLHFLDHWAYLIRRLGSPDNFNTEYTERLHIDLAKDAYEATNGKDEFPQMTLWLERHEKLVRHERYVSWCLAGRPPLQSLTHLAHKPPPDRVKMTKHPSKKAVPLETLQTEYGAPLFKNALAQYAVKCCHPNYSTRQVENAAVNVPFTFSSVPVYHKAKFWLGDLHNHRLSSDEWDVLHATPARRDKRGRHVDGQFDTAMVKMTNDAGYTGVQGYLVGQVKVIFSLPKQALQHMFVGAVHQPPQYLAYVEWFTKFTTPHSVHGMYTIKRSLNDRGDRHASVISLRAIRRSTYLFPVFGPTVPAGWTSGNVLDRCSKFYVDPFSDRHAYHTIH</sequence>
<dbReference type="EMBL" id="JAEVFJ010000012">
    <property type="protein sequence ID" value="KAH8101600.1"/>
    <property type="molecule type" value="Genomic_DNA"/>
</dbReference>
<gene>
    <name evidence="2" type="ORF">BXZ70DRAFT_1077187</name>
</gene>
<feature type="compositionally biased region" description="Acidic residues" evidence="1">
    <location>
        <begin position="115"/>
        <end position="129"/>
    </location>
</feature>
<accession>A0A8K0UQ54</accession>
<feature type="compositionally biased region" description="Acidic residues" evidence="1">
    <location>
        <begin position="152"/>
        <end position="166"/>
    </location>
</feature>
<feature type="compositionally biased region" description="Polar residues" evidence="1">
    <location>
        <begin position="35"/>
        <end position="52"/>
    </location>
</feature>
<dbReference type="AlphaFoldDB" id="A0A8K0UQ54"/>
<keyword evidence="3" id="KW-1185">Reference proteome</keyword>
<evidence type="ECO:0000313" key="2">
    <source>
        <dbReference type="EMBL" id="KAH8101600.1"/>
    </source>
</evidence>
<proteinExistence type="predicted"/>
<feature type="region of interest" description="Disordered" evidence="1">
    <location>
        <begin position="30"/>
        <end position="63"/>
    </location>
</feature>
<dbReference type="InterPro" id="IPR041078">
    <property type="entry name" value="Plavaka"/>
</dbReference>
<dbReference type="Proteomes" id="UP000813824">
    <property type="component" value="Unassembled WGS sequence"/>
</dbReference>
<organism evidence="2 3">
    <name type="scientific">Cristinia sonorae</name>
    <dbReference type="NCBI Taxonomy" id="1940300"/>
    <lineage>
        <taxon>Eukaryota</taxon>
        <taxon>Fungi</taxon>
        <taxon>Dikarya</taxon>
        <taxon>Basidiomycota</taxon>
        <taxon>Agaricomycotina</taxon>
        <taxon>Agaricomycetes</taxon>
        <taxon>Agaricomycetidae</taxon>
        <taxon>Agaricales</taxon>
        <taxon>Pleurotineae</taxon>
        <taxon>Stephanosporaceae</taxon>
        <taxon>Cristinia</taxon>
    </lineage>
</organism>
<evidence type="ECO:0000313" key="3">
    <source>
        <dbReference type="Proteomes" id="UP000813824"/>
    </source>
</evidence>
<reference evidence="2" key="1">
    <citation type="journal article" date="2021" name="New Phytol.">
        <title>Evolutionary innovations through gain and loss of genes in the ectomycorrhizal Boletales.</title>
        <authorList>
            <person name="Wu G."/>
            <person name="Miyauchi S."/>
            <person name="Morin E."/>
            <person name="Kuo A."/>
            <person name="Drula E."/>
            <person name="Varga T."/>
            <person name="Kohler A."/>
            <person name="Feng B."/>
            <person name="Cao Y."/>
            <person name="Lipzen A."/>
            <person name="Daum C."/>
            <person name="Hundley H."/>
            <person name="Pangilinan J."/>
            <person name="Johnson J."/>
            <person name="Barry K."/>
            <person name="LaButti K."/>
            <person name="Ng V."/>
            <person name="Ahrendt S."/>
            <person name="Min B."/>
            <person name="Choi I.G."/>
            <person name="Park H."/>
            <person name="Plett J.M."/>
            <person name="Magnuson J."/>
            <person name="Spatafora J.W."/>
            <person name="Nagy L.G."/>
            <person name="Henrissat B."/>
            <person name="Grigoriev I.V."/>
            <person name="Yang Z.L."/>
            <person name="Xu J."/>
            <person name="Martin F.M."/>
        </authorList>
    </citation>
    <scope>NUCLEOTIDE SEQUENCE</scope>
    <source>
        <strain evidence="2">KKN 215</strain>
    </source>
</reference>
<feature type="region of interest" description="Disordered" evidence="1">
    <location>
        <begin position="110"/>
        <end position="236"/>
    </location>
</feature>
<evidence type="ECO:0008006" key="4">
    <source>
        <dbReference type="Google" id="ProtNLM"/>
    </source>
</evidence>
<dbReference type="Pfam" id="PF18759">
    <property type="entry name" value="Plavaka"/>
    <property type="match status" value="1"/>
</dbReference>
<protein>
    <recommendedName>
        <fullName evidence="4">Transposase</fullName>
    </recommendedName>
</protein>
<dbReference type="OrthoDB" id="2576233at2759"/>
<comment type="caution">
    <text evidence="2">The sequence shown here is derived from an EMBL/GenBank/DDBJ whole genome shotgun (WGS) entry which is preliminary data.</text>
</comment>
<evidence type="ECO:0000256" key="1">
    <source>
        <dbReference type="SAM" id="MobiDB-lite"/>
    </source>
</evidence>
<feature type="compositionally biased region" description="Acidic residues" evidence="1">
    <location>
        <begin position="178"/>
        <end position="210"/>
    </location>
</feature>
<name>A0A8K0UQ54_9AGAR</name>